<reference evidence="2 3" key="1">
    <citation type="journal article" date="2016" name="Sci. Rep.">
        <title>The Dendrobium catenatum Lindl. genome sequence provides insights into polysaccharide synthase, floral development and adaptive evolution.</title>
        <authorList>
            <person name="Zhang G.Q."/>
            <person name="Xu Q."/>
            <person name="Bian C."/>
            <person name="Tsai W.C."/>
            <person name="Yeh C.M."/>
            <person name="Liu K.W."/>
            <person name="Yoshida K."/>
            <person name="Zhang L.S."/>
            <person name="Chang S.B."/>
            <person name="Chen F."/>
            <person name="Shi Y."/>
            <person name="Su Y.Y."/>
            <person name="Zhang Y.Q."/>
            <person name="Chen L.J."/>
            <person name="Yin Y."/>
            <person name="Lin M."/>
            <person name="Huang H."/>
            <person name="Deng H."/>
            <person name="Wang Z.W."/>
            <person name="Zhu S.L."/>
            <person name="Zhao X."/>
            <person name="Deng C."/>
            <person name="Niu S.C."/>
            <person name="Huang J."/>
            <person name="Wang M."/>
            <person name="Liu G.H."/>
            <person name="Yang H.J."/>
            <person name="Xiao X.J."/>
            <person name="Hsiao Y.Y."/>
            <person name="Wu W.L."/>
            <person name="Chen Y.Y."/>
            <person name="Mitsuda N."/>
            <person name="Ohme-Takagi M."/>
            <person name="Luo Y.B."/>
            <person name="Van de Peer Y."/>
            <person name="Liu Z.J."/>
        </authorList>
    </citation>
    <scope>NUCLEOTIDE SEQUENCE [LARGE SCALE GENOMIC DNA]</scope>
    <source>
        <tissue evidence="2">The whole plant</tissue>
    </source>
</reference>
<keyword evidence="3" id="KW-1185">Reference proteome</keyword>
<dbReference type="InterPro" id="IPR036598">
    <property type="entry name" value="GOLD_dom_sf"/>
</dbReference>
<proteinExistence type="predicted"/>
<evidence type="ECO:0000313" key="3">
    <source>
        <dbReference type="Proteomes" id="UP000233837"/>
    </source>
</evidence>
<dbReference type="PANTHER" id="PTHR47532:SF1">
    <property type="entry name" value="RETINAL-BINDING PROTEIN"/>
    <property type="match status" value="1"/>
</dbReference>
<evidence type="ECO:0000259" key="1">
    <source>
        <dbReference type="PROSITE" id="PS50866"/>
    </source>
</evidence>
<dbReference type="Proteomes" id="UP000233837">
    <property type="component" value="Unassembled WGS sequence"/>
</dbReference>
<accession>A0A2I0XHM2</accession>
<reference evidence="2 3" key="2">
    <citation type="journal article" date="2017" name="Nature">
        <title>The Apostasia genome and the evolution of orchids.</title>
        <authorList>
            <person name="Zhang G.Q."/>
            <person name="Liu K.W."/>
            <person name="Li Z."/>
            <person name="Lohaus R."/>
            <person name="Hsiao Y.Y."/>
            <person name="Niu S.C."/>
            <person name="Wang J.Y."/>
            <person name="Lin Y.C."/>
            <person name="Xu Q."/>
            <person name="Chen L.J."/>
            <person name="Yoshida K."/>
            <person name="Fujiwara S."/>
            <person name="Wang Z.W."/>
            <person name="Zhang Y.Q."/>
            <person name="Mitsuda N."/>
            <person name="Wang M."/>
            <person name="Liu G.H."/>
            <person name="Pecoraro L."/>
            <person name="Huang H.X."/>
            <person name="Xiao X.J."/>
            <person name="Lin M."/>
            <person name="Wu X.Y."/>
            <person name="Wu W.L."/>
            <person name="Chen Y.Y."/>
            <person name="Chang S.B."/>
            <person name="Sakamoto S."/>
            <person name="Ohme-Takagi M."/>
            <person name="Yagi M."/>
            <person name="Zeng S.J."/>
            <person name="Shen C.Y."/>
            <person name="Yeh C.M."/>
            <person name="Luo Y.B."/>
            <person name="Tsai W.C."/>
            <person name="Van de Peer Y."/>
            <person name="Liu Z.J."/>
        </authorList>
    </citation>
    <scope>NUCLEOTIDE SEQUENCE [LARGE SCALE GENOMIC DNA]</scope>
    <source>
        <tissue evidence="2">The whole plant</tissue>
    </source>
</reference>
<dbReference type="EMBL" id="KZ501875">
    <property type="protein sequence ID" value="PKU87412.1"/>
    <property type="molecule type" value="Genomic_DNA"/>
</dbReference>
<dbReference type="Gene3D" id="2.60.120.680">
    <property type="entry name" value="GOLD domain"/>
    <property type="match status" value="1"/>
</dbReference>
<dbReference type="AlphaFoldDB" id="A0A2I0XHM2"/>
<dbReference type="InterPro" id="IPR009038">
    <property type="entry name" value="GOLD_dom"/>
</dbReference>
<dbReference type="SUPFAM" id="SSF101576">
    <property type="entry name" value="Supernatant protein factor (SPF), C-terminal domain"/>
    <property type="match status" value="1"/>
</dbReference>
<protein>
    <recommendedName>
        <fullName evidence="1">GOLD domain-containing protein</fullName>
    </recommendedName>
</protein>
<sequence length="417" mass="47707">MASSTEGLVPITRASLARYYDKYPAPAISEDLTRLTAELRSLSDNLLEELPLTPGEQLVAEETDRNPPHKVDENLWKNREHIEEILYLLDKSHLSKLKKATQEDADIDKFVEDLQEPLQRALKALEAFQSKNSDFVFNTGEAEEITNMNKDRYLRSSSRVAGDAKAINEEEEDCHLHFMTYMPQDFRGTLIRQQRERSERNRQALVDTLVNSGGSIHDRYALLWSQQMERRRQLAQLGSAQGVYKTVVKYLVGVPQVLLDFIKQINDDQGQKDQLSVIQQAVQIYTSELEKFIDFIRKSDDYKETVVPPGKTHEVILTVDTVNSYIAWDFSLTQGTLSLGQDIGFHVEYVNPSGNVTLILPYRRYDSDQGNFCTILTGSYKLVWDNSYSTFLKKYLKYKVDAVPPVDPPPEPVTESI</sequence>
<feature type="domain" description="GOLD" evidence="1">
    <location>
        <begin position="299"/>
        <end position="402"/>
    </location>
</feature>
<dbReference type="PANTHER" id="PTHR47532">
    <property type="entry name" value="RETINAL-BINDING PROTEIN"/>
    <property type="match status" value="1"/>
</dbReference>
<dbReference type="PROSITE" id="PS50866">
    <property type="entry name" value="GOLD"/>
    <property type="match status" value="1"/>
</dbReference>
<evidence type="ECO:0000313" key="2">
    <source>
        <dbReference type="EMBL" id="PKU87412.1"/>
    </source>
</evidence>
<name>A0A2I0XHM2_9ASPA</name>
<gene>
    <name evidence="2" type="ORF">MA16_Dca008508</name>
</gene>
<organism evidence="2 3">
    <name type="scientific">Dendrobium catenatum</name>
    <dbReference type="NCBI Taxonomy" id="906689"/>
    <lineage>
        <taxon>Eukaryota</taxon>
        <taxon>Viridiplantae</taxon>
        <taxon>Streptophyta</taxon>
        <taxon>Embryophyta</taxon>
        <taxon>Tracheophyta</taxon>
        <taxon>Spermatophyta</taxon>
        <taxon>Magnoliopsida</taxon>
        <taxon>Liliopsida</taxon>
        <taxon>Asparagales</taxon>
        <taxon>Orchidaceae</taxon>
        <taxon>Epidendroideae</taxon>
        <taxon>Malaxideae</taxon>
        <taxon>Dendrobiinae</taxon>
        <taxon>Dendrobium</taxon>
    </lineage>
</organism>